<evidence type="ECO:0000313" key="4">
    <source>
        <dbReference type="Proteomes" id="UP000436181"/>
    </source>
</evidence>
<sequence length="217" mass="24424">MDRDVRQQDGRDERDERPQESRGSLPQARSVERQARRRAQARQAPARLARNFVQLPQRINPGVTVFTALLVAFLAFSIAQPLRNYFEQRSQIAELESKITSQEQYKAELIEEINRYGNENYIKEVARTRLGLIEPGESAFRIISPKIKANGQVGAEGSDFVPGEEEPTAPAPWYEQLWDSISVPEHESVVDDNDEDGPALKLPTVPQAGDPPPPPKN</sequence>
<organism evidence="3 4">
    <name type="scientific">Corynebacterium zhongnanshanii</name>
    <dbReference type="NCBI Taxonomy" id="2768834"/>
    <lineage>
        <taxon>Bacteria</taxon>
        <taxon>Bacillati</taxon>
        <taxon>Actinomycetota</taxon>
        <taxon>Actinomycetes</taxon>
        <taxon>Mycobacteriales</taxon>
        <taxon>Corynebacteriaceae</taxon>
        <taxon>Corynebacterium</taxon>
    </lineage>
</organism>
<feature type="region of interest" description="Disordered" evidence="1">
    <location>
        <begin position="1"/>
        <end position="43"/>
    </location>
</feature>
<dbReference type="InterPro" id="IPR007060">
    <property type="entry name" value="FtsL/DivIC"/>
</dbReference>
<feature type="compositionally biased region" description="Basic and acidic residues" evidence="1">
    <location>
        <begin position="1"/>
        <end position="20"/>
    </location>
</feature>
<name>A0ABQ6VGU9_9CORY</name>
<dbReference type="Pfam" id="PF04977">
    <property type="entry name" value="DivIC"/>
    <property type="match status" value="1"/>
</dbReference>
<accession>A0ABQ6VGU9</accession>
<comment type="caution">
    <text evidence="3">The sequence shown here is derived from an EMBL/GenBank/DDBJ whole genome shotgun (WGS) entry which is preliminary data.</text>
</comment>
<evidence type="ECO:0000313" key="3">
    <source>
        <dbReference type="EMBL" id="KAB3523635.1"/>
    </source>
</evidence>
<dbReference type="Proteomes" id="UP000436181">
    <property type="component" value="Unassembled WGS sequence"/>
</dbReference>
<keyword evidence="2" id="KW-0472">Membrane</keyword>
<feature type="region of interest" description="Disordered" evidence="1">
    <location>
        <begin position="182"/>
        <end position="217"/>
    </location>
</feature>
<feature type="transmembrane region" description="Helical" evidence="2">
    <location>
        <begin position="59"/>
        <end position="79"/>
    </location>
</feature>
<keyword evidence="2" id="KW-0812">Transmembrane</keyword>
<dbReference type="EMBL" id="WBZJ01000001">
    <property type="protein sequence ID" value="KAB3523635.1"/>
    <property type="molecule type" value="Genomic_DNA"/>
</dbReference>
<keyword evidence="2" id="KW-1133">Transmembrane helix</keyword>
<protein>
    <submittedName>
        <fullName evidence="3">Septum formation initiator family protein</fullName>
    </submittedName>
</protein>
<reference evidence="3 4" key="1">
    <citation type="submission" date="2019-10" db="EMBL/GenBank/DDBJ databases">
        <title>Corynebacterium sp novel species isolated from the respiratory tract of Marmot.</title>
        <authorList>
            <person name="Zhang G."/>
        </authorList>
    </citation>
    <scope>NUCLEOTIDE SEQUENCE [LARGE SCALE GENOMIC DNA]</scope>
    <source>
        <strain evidence="3 4">336</strain>
    </source>
</reference>
<keyword evidence="4" id="KW-1185">Reference proteome</keyword>
<evidence type="ECO:0000256" key="1">
    <source>
        <dbReference type="SAM" id="MobiDB-lite"/>
    </source>
</evidence>
<evidence type="ECO:0000256" key="2">
    <source>
        <dbReference type="SAM" id="Phobius"/>
    </source>
</evidence>
<proteinExistence type="predicted"/>
<gene>
    <name evidence="3" type="ORF">F8377_02845</name>
</gene>